<feature type="signal peptide" evidence="1">
    <location>
        <begin position="1"/>
        <end position="21"/>
    </location>
</feature>
<evidence type="ECO:0000313" key="3">
    <source>
        <dbReference type="Proteomes" id="UP000028981"/>
    </source>
</evidence>
<dbReference type="RefSeq" id="WP_035077984.1">
    <property type="nucleotide sequence ID" value="NZ_JQGC01000001.1"/>
</dbReference>
<protein>
    <submittedName>
        <fullName evidence="2">Uncharacterized protein</fullName>
    </submittedName>
</protein>
<accession>A0A087M7F7</accession>
<dbReference type="Proteomes" id="UP000028981">
    <property type="component" value="Unassembled WGS sequence"/>
</dbReference>
<proteinExistence type="predicted"/>
<sequence length="99" mass="10990">MIRPFVTALGFVALLTGSTMAAPFCDGAFESGIVEFGFSIGGKMSAEDRDNFDLMHLRQRGVDATRVERWNGCIRAFVRKPGGGEEMQFFEPGTYRPVY</sequence>
<name>A0A087M7F7_9HYPH</name>
<keyword evidence="3" id="KW-1185">Reference proteome</keyword>
<dbReference type="EMBL" id="JQGC01000001">
    <property type="protein sequence ID" value="KFL32810.1"/>
    <property type="molecule type" value="Genomic_DNA"/>
</dbReference>
<evidence type="ECO:0000256" key="1">
    <source>
        <dbReference type="SAM" id="SignalP"/>
    </source>
</evidence>
<dbReference type="AlphaFoldDB" id="A0A087M7F7"/>
<feature type="chain" id="PRO_5001825970" evidence="1">
    <location>
        <begin position="22"/>
        <end position="99"/>
    </location>
</feature>
<organism evidence="2 3">
    <name type="scientific">Devosia riboflavina</name>
    <dbReference type="NCBI Taxonomy" id="46914"/>
    <lineage>
        <taxon>Bacteria</taxon>
        <taxon>Pseudomonadati</taxon>
        <taxon>Pseudomonadota</taxon>
        <taxon>Alphaproteobacteria</taxon>
        <taxon>Hyphomicrobiales</taxon>
        <taxon>Devosiaceae</taxon>
        <taxon>Devosia</taxon>
    </lineage>
</organism>
<comment type="caution">
    <text evidence="2">The sequence shown here is derived from an EMBL/GenBank/DDBJ whole genome shotgun (WGS) entry which is preliminary data.</text>
</comment>
<reference evidence="2 3" key="1">
    <citation type="submission" date="2014-08" db="EMBL/GenBank/DDBJ databases">
        <authorList>
            <person name="Hassan Y.I."/>
            <person name="Lepp D."/>
            <person name="Zhou T."/>
        </authorList>
    </citation>
    <scope>NUCLEOTIDE SEQUENCE [LARGE SCALE GENOMIC DNA]</scope>
    <source>
        <strain evidence="2 3">IFO13584</strain>
    </source>
</reference>
<dbReference type="STRING" id="46914.JP75_01295"/>
<dbReference type="OrthoDB" id="7951100at2"/>
<keyword evidence="1" id="KW-0732">Signal</keyword>
<evidence type="ECO:0000313" key="2">
    <source>
        <dbReference type="EMBL" id="KFL32810.1"/>
    </source>
</evidence>
<gene>
    <name evidence="2" type="ORF">JP75_01295</name>
</gene>